<gene>
    <name evidence="2" type="ORF">IV203_027708</name>
</gene>
<name>A0A9K3LX65_9STRA</name>
<evidence type="ECO:0000313" key="2">
    <source>
        <dbReference type="EMBL" id="KAG7369962.1"/>
    </source>
</evidence>
<reference evidence="2" key="2">
    <citation type="submission" date="2021-04" db="EMBL/GenBank/DDBJ databases">
        <authorList>
            <person name="Podell S."/>
        </authorList>
    </citation>
    <scope>NUCLEOTIDE SEQUENCE</scope>
    <source>
        <strain evidence="2">Hildebrandi</strain>
    </source>
</reference>
<evidence type="ECO:0000256" key="1">
    <source>
        <dbReference type="SAM" id="Phobius"/>
    </source>
</evidence>
<feature type="transmembrane region" description="Helical" evidence="1">
    <location>
        <begin position="7"/>
        <end position="28"/>
    </location>
</feature>
<dbReference type="OrthoDB" id="43356at2759"/>
<protein>
    <submittedName>
        <fullName evidence="2">Uncharacterized protein</fullName>
    </submittedName>
</protein>
<dbReference type="Proteomes" id="UP000693970">
    <property type="component" value="Unassembled WGS sequence"/>
</dbReference>
<feature type="transmembrane region" description="Helical" evidence="1">
    <location>
        <begin position="173"/>
        <end position="193"/>
    </location>
</feature>
<dbReference type="AlphaFoldDB" id="A0A9K3LX65"/>
<feature type="transmembrane region" description="Helical" evidence="1">
    <location>
        <begin position="106"/>
        <end position="131"/>
    </location>
</feature>
<organism evidence="2 3">
    <name type="scientific">Nitzschia inconspicua</name>
    <dbReference type="NCBI Taxonomy" id="303405"/>
    <lineage>
        <taxon>Eukaryota</taxon>
        <taxon>Sar</taxon>
        <taxon>Stramenopiles</taxon>
        <taxon>Ochrophyta</taxon>
        <taxon>Bacillariophyta</taxon>
        <taxon>Bacillariophyceae</taxon>
        <taxon>Bacillariophycidae</taxon>
        <taxon>Bacillariales</taxon>
        <taxon>Bacillariaceae</taxon>
        <taxon>Nitzschia</taxon>
    </lineage>
</organism>
<feature type="transmembrane region" description="Helical" evidence="1">
    <location>
        <begin position="82"/>
        <end position="99"/>
    </location>
</feature>
<keyword evidence="1" id="KW-0812">Transmembrane</keyword>
<reference evidence="2" key="1">
    <citation type="journal article" date="2021" name="Sci. Rep.">
        <title>Diploid genomic architecture of Nitzschia inconspicua, an elite biomass production diatom.</title>
        <authorList>
            <person name="Oliver A."/>
            <person name="Podell S."/>
            <person name="Pinowska A."/>
            <person name="Traller J.C."/>
            <person name="Smith S.R."/>
            <person name="McClure R."/>
            <person name="Beliaev A."/>
            <person name="Bohutskyi P."/>
            <person name="Hill E.A."/>
            <person name="Rabines A."/>
            <person name="Zheng H."/>
            <person name="Allen L.Z."/>
            <person name="Kuo A."/>
            <person name="Grigoriev I.V."/>
            <person name="Allen A.E."/>
            <person name="Hazlebeck D."/>
            <person name="Allen E.E."/>
        </authorList>
    </citation>
    <scope>NUCLEOTIDE SEQUENCE</scope>
    <source>
        <strain evidence="2">Hildebrandi</strain>
    </source>
</reference>
<comment type="caution">
    <text evidence="2">The sequence shown here is derived from an EMBL/GenBank/DDBJ whole genome shotgun (WGS) entry which is preliminary data.</text>
</comment>
<keyword evidence="1" id="KW-1133">Transmembrane helix</keyword>
<keyword evidence="3" id="KW-1185">Reference proteome</keyword>
<dbReference type="EMBL" id="JAGRRH010000005">
    <property type="protein sequence ID" value="KAG7369962.1"/>
    <property type="molecule type" value="Genomic_DNA"/>
</dbReference>
<proteinExistence type="predicted"/>
<accession>A0A9K3LX65</accession>
<keyword evidence="1" id="KW-0472">Membrane</keyword>
<sequence>MLCCNALGNIFRLAIVVGTIFALILQFLTVKSCDFLQVTNADETNAEIASLGVWFHGTQDGECVEGSYDAMDEELIVGARTALTWSLLFGAGALTLVTFEWLCCNICCAGCITGFLFAGAWVMGSAVYMIYGISMCGSVDDAMDGADVVEDLSDFLPFLQDVPSGTLCEWSEAATYNLVAIVLYFGCGILLCFTPKPDPLLQQVSK</sequence>
<evidence type="ECO:0000313" key="3">
    <source>
        <dbReference type="Proteomes" id="UP000693970"/>
    </source>
</evidence>